<keyword evidence="10" id="KW-1133">Transmembrane helix</keyword>
<feature type="region of interest" description="Disordered" evidence="9">
    <location>
        <begin position="549"/>
        <end position="571"/>
    </location>
</feature>
<evidence type="ECO:0000256" key="1">
    <source>
        <dbReference type="ARBA" id="ARBA00022645"/>
    </source>
</evidence>
<evidence type="ECO:0000256" key="5">
    <source>
        <dbReference type="ARBA" id="ARBA00022801"/>
    </source>
</evidence>
<dbReference type="PANTHER" id="PTHR32282:SF33">
    <property type="entry name" value="PEPTIDOGLYCAN GLYCOSYLTRANSFERASE"/>
    <property type="match status" value="1"/>
</dbReference>
<keyword evidence="4 13" id="KW-0808">Transferase</keyword>
<evidence type="ECO:0000313" key="14">
    <source>
        <dbReference type="Proteomes" id="UP001183222"/>
    </source>
</evidence>
<feature type="domain" description="Glycosyl transferase family 51" evidence="12">
    <location>
        <begin position="87"/>
        <end position="272"/>
    </location>
</feature>
<dbReference type="Gene3D" id="1.10.3810.10">
    <property type="entry name" value="Biosynthetic peptidoglycan transglycosylase-like"/>
    <property type="match status" value="1"/>
</dbReference>
<name>A0ABU2KB33_9ACTN</name>
<evidence type="ECO:0000259" key="12">
    <source>
        <dbReference type="Pfam" id="PF00912"/>
    </source>
</evidence>
<evidence type="ECO:0000256" key="8">
    <source>
        <dbReference type="ARBA" id="ARBA00049902"/>
    </source>
</evidence>
<feature type="transmembrane region" description="Helical" evidence="10">
    <location>
        <begin position="29"/>
        <end position="50"/>
    </location>
</feature>
<keyword evidence="2" id="KW-0645">Protease</keyword>
<sequence>MPVPSPGGLPLPAVEHAPLAPPRRFRAMLLLLVGVVTAGALTAGLAWPLVSGAAMATRTTADVFRPAGDDLLDRTPPGNTRILAADGSLIAELFRRNRTVVPSEAIAPVMKDALVAIEDARFYEHAGVDGKGLARALVTNVAAGDVVQGGSTLTQQLVKQIRLQSATDAEGREGATEQSVGRKLREAQLALGMERRYTKDEILTRYLNRVYFGAGAYGVAAASEAYFGVTPDALTLAQAATLAGLVQSPSTYDPFVAPDLATERRDVVLARMVELDMVDQQAADEARAAPVVLQPGEGPARGCREALFGGFFCDYVMKYLTGELGLDRERLETGGLTVRTTLDPAMQWHGGVAVRTTLAPEDPRAGIYTAVEPNTGRVLAMAVNRVFGAVDGDPTRTSVNLALAAGQGAGSLYKTFTAAAALEQGYGLDHRITTPDPYVSRVYEDGDGPYDVENVGSFPSTLTMEEALYRSSNTYFLALQDQLGSVEAPVRMAQRLGLTSLDPVADTIVAENRGSFTFGAEATSPLALASSYATLASGGVRCAPTPIDEVLDRDGRPLTDDDGRPLGGSPSCEQVVPPGLANTLAQALRKDVEPGFPGQTGSRAYVPGHQIAGKTGTTQNNFSVAFTGFTPQVSAAVMVYDPVANRDVGGYGGGKAAQIWHDALAPILSAWPDAPFAPADPRYVDGTRQTVPRGCIGAGENRCRALLSGVGLAAAVTPVDSARRPGIVVAVQPGPGAIASTDQPVAVLVSNGARWTPPPPPPSPEPTPEPQPRRAPEPVAPAPAPAPEPVAPAPAAAPEPVAPAPAPAPAPVPTP</sequence>
<keyword evidence="14" id="KW-1185">Reference proteome</keyword>
<feature type="region of interest" description="Disordered" evidence="9">
    <location>
        <begin position="751"/>
        <end position="815"/>
    </location>
</feature>
<dbReference type="EMBL" id="JAVREI010000012">
    <property type="protein sequence ID" value="MDT0277400.1"/>
    <property type="molecule type" value="Genomic_DNA"/>
</dbReference>
<comment type="caution">
    <text evidence="13">The sequence shown here is derived from an EMBL/GenBank/DDBJ whole genome shotgun (WGS) entry which is preliminary data.</text>
</comment>
<keyword evidence="1" id="KW-0121">Carboxypeptidase</keyword>
<dbReference type="InterPro" id="IPR036950">
    <property type="entry name" value="PBP_transglycosylase"/>
</dbReference>
<keyword evidence="3 13" id="KW-0328">Glycosyltransferase</keyword>
<dbReference type="InterPro" id="IPR023346">
    <property type="entry name" value="Lysozyme-like_dom_sf"/>
</dbReference>
<gene>
    <name evidence="13" type="ORF">RM425_15975</name>
</gene>
<evidence type="ECO:0000256" key="4">
    <source>
        <dbReference type="ARBA" id="ARBA00022679"/>
    </source>
</evidence>
<dbReference type="InterPro" id="IPR001264">
    <property type="entry name" value="Glyco_trans_51"/>
</dbReference>
<proteinExistence type="predicted"/>
<comment type="catalytic activity">
    <reaction evidence="8">
        <text>[GlcNAc-(1-&gt;4)-Mur2Ac(oyl-L-Ala-gamma-D-Glu-L-Lys-D-Ala-D-Ala)](n)-di-trans,octa-cis-undecaprenyl diphosphate + beta-D-GlcNAc-(1-&gt;4)-Mur2Ac(oyl-L-Ala-gamma-D-Glu-L-Lys-D-Ala-D-Ala)-di-trans,octa-cis-undecaprenyl diphosphate = [GlcNAc-(1-&gt;4)-Mur2Ac(oyl-L-Ala-gamma-D-Glu-L-Lys-D-Ala-D-Ala)](n+1)-di-trans,octa-cis-undecaprenyl diphosphate + di-trans,octa-cis-undecaprenyl diphosphate + H(+)</text>
        <dbReference type="Rhea" id="RHEA:23708"/>
        <dbReference type="Rhea" id="RHEA-COMP:9602"/>
        <dbReference type="Rhea" id="RHEA-COMP:9603"/>
        <dbReference type="ChEBI" id="CHEBI:15378"/>
        <dbReference type="ChEBI" id="CHEBI:58405"/>
        <dbReference type="ChEBI" id="CHEBI:60033"/>
        <dbReference type="ChEBI" id="CHEBI:78435"/>
        <dbReference type="EC" id="2.4.99.28"/>
    </reaction>
</comment>
<evidence type="ECO:0000256" key="10">
    <source>
        <dbReference type="SAM" id="Phobius"/>
    </source>
</evidence>
<dbReference type="InterPro" id="IPR012338">
    <property type="entry name" value="Beta-lactam/transpept-like"/>
</dbReference>
<feature type="domain" description="Penicillin-binding protein transpeptidase" evidence="11">
    <location>
        <begin position="367"/>
        <end position="663"/>
    </location>
</feature>
<keyword evidence="5" id="KW-0378">Hydrolase</keyword>
<feature type="compositionally biased region" description="Pro residues" evidence="9">
    <location>
        <begin position="778"/>
        <end position="815"/>
    </location>
</feature>
<dbReference type="InterPro" id="IPR001460">
    <property type="entry name" value="PCN-bd_Tpept"/>
</dbReference>
<accession>A0ABU2KB33</accession>
<feature type="compositionally biased region" description="Basic and acidic residues" evidence="9">
    <location>
        <begin position="550"/>
        <end position="564"/>
    </location>
</feature>
<comment type="catalytic activity">
    <reaction evidence="7">
        <text>Preferential cleavage: (Ac)2-L-Lys-D-Ala-|-D-Ala. Also transpeptidation of peptidyl-alanyl moieties that are N-acyl substituents of D-alanine.</text>
        <dbReference type="EC" id="3.4.16.4"/>
    </reaction>
</comment>
<evidence type="ECO:0000259" key="11">
    <source>
        <dbReference type="Pfam" id="PF00905"/>
    </source>
</evidence>
<dbReference type="SUPFAM" id="SSF56601">
    <property type="entry name" value="beta-lactamase/transpeptidase-like"/>
    <property type="match status" value="1"/>
</dbReference>
<dbReference type="Pfam" id="PF00912">
    <property type="entry name" value="Transgly"/>
    <property type="match status" value="1"/>
</dbReference>
<reference evidence="14" key="1">
    <citation type="submission" date="2023-07" db="EMBL/GenBank/DDBJ databases">
        <title>30 novel species of actinomycetes from the DSMZ collection.</title>
        <authorList>
            <person name="Nouioui I."/>
        </authorList>
    </citation>
    <scope>NUCLEOTIDE SEQUENCE [LARGE SCALE GENOMIC DNA]</scope>
    <source>
        <strain evidence="14">DSM 46792</strain>
    </source>
</reference>
<keyword evidence="10" id="KW-0812">Transmembrane</keyword>
<evidence type="ECO:0000256" key="2">
    <source>
        <dbReference type="ARBA" id="ARBA00022670"/>
    </source>
</evidence>
<evidence type="ECO:0000256" key="6">
    <source>
        <dbReference type="ARBA" id="ARBA00023268"/>
    </source>
</evidence>
<evidence type="ECO:0000313" key="13">
    <source>
        <dbReference type="EMBL" id="MDT0277400.1"/>
    </source>
</evidence>
<feature type="compositionally biased region" description="Pro residues" evidence="9">
    <location>
        <begin position="756"/>
        <end position="770"/>
    </location>
</feature>
<protein>
    <submittedName>
        <fullName evidence="13">Transglycosylase domain-containing protein</fullName>
        <ecNumber evidence="13">2.4.-.-</ecNumber>
    </submittedName>
</protein>
<dbReference type="Proteomes" id="UP001183222">
    <property type="component" value="Unassembled WGS sequence"/>
</dbReference>
<organism evidence="13 14">
    <name type="scientific">Blastococcus goldschmidtiae</name>
    <dbReference type="NCBI Taxonomy" id="3075546"/>
    <lineage>
        <taxon>Bacteria</taxon>
        <taxon>Bacillati</taxon>
        <taxon>Actinomycetota</taxon>
        <taxon>Actinomycetes</taxon>
        <taxon>Geodermatophilales</taxon>
        <taxon>Geodermatophilaceae</taxon>
        <taxon>Blastococcus</taxon>
    </lineage>
</organism>
<evidence type="ECO:0000256" key="3">
    <source>
        <dbReference type="ARBA" id="ARBA00022676"/>
    </source>
</evidence>
<evidence type="ECO:0000256" key="9">
    <source>
        <dbReference type="SAM" id="MobiDB-lite"/>
    </source>
</evidence>
<dbReference type="EC" id="2.4.-.-" evidence="13"/>
<dbReference type="PANTHER" id="PTHR32282">
    <property type="entry name" value="BINDING PROTEIN TRANSPEPTIDASE, PUTATIVE-RELATED"/>
    <property type="match status" value="1"/>
</dbReference>
<keyword evidence="10" id="KW-0472">Membrane</keyword>
<dbReference type="InterPro" id="IPR050396">
    <property type="entry name" value="Glycosyltr_51/Transpeptidase"/>
</dbReference>
<keyword evidence="6" id="KW-0511">Multifunctional enzyme</keyword>
<dbReference type="RefSeq" id="WP_311346204.1">
    <property type="nucleotide sequence ID" value="NZ_JAVREI010000012.1"/>
</dbReference>
<dbReference type="SUPFAM" id="SSF53955">
    <property type="entry name" value="Lysozyme-like"/>
    <property type="match status" value="1"/>
</dbReference>
<dbReference type="GO" id="GO:0016757">
    <property type="term" value="F:glycosyltransferase activity"/>
    <property type="evidence" value="ECO:0007669"/>
    <property type="project" value="UniProtKB-KW"/>
</dbReference>
<feature type="non-terminal residue" evidence="13">
    <location>
        <position position="815"/>
    </location>
</feature>
<evidence type="ECO:0000256" key="7">
    <source>
        <dbReference type="ARBA" id="ARBA00034000"/>
    </source>
</evidence>
<dbReference type="Gene3D" id="3.40.710.10">
    <property type="entry name" value="DD-peptidase/beta-lactamase superfamily"/>
    <property type="match status" value="1"/>
</dbReference>
<dbReference type="Pfam" id="PF00905">
    <property type="entry name" value="Transpeptidase"/>
    <property type="match status" value="1"/>
</dbReference>